<protein>
    <submittedName>
        <fullName evidence="1">Putative ATPase domain containing protein</fullName>
    </submittedName>
</protein>
<proteinExistence type="predicted"/>
<dbReference type="InterPro" id="IPR027417">
    <property type="entry name" value="P-loop_NTPase"/>
</dbReference>
<name>A0A6M3LER3_9ZZZZ</name>
<dbReference type="Pfam" id="PF13479">
    <property type="entry name" value="AAA_24"/>
    <property type="match status" value="1"/>
</dbReference>
<reference evidence="1" key="1">
    <citation type="submission" date="2020-03" db="EMBL/GenBank/DDBJ databases">
        <title>The deep terrestrial virosphere.</title>
        <authorList>
            <person name="Holmfeldt K."/>
            <person name="Nilsson E."/>
            <person name="Simone D."/>
            <person name="Lopez-Fernandez M."/>
            <person name="Wu X."/>
            <person name="de Brujin I."/>
            <person name="Lundin D."/>
            <person name="Andersson A."/>
            <person name="Bertilsson S."/>
            <person name="Dopson M."/>
        </authorList>
    </citation>
    <scope>NUCLEOTIDE SEQUENCE</scope>
    <source>
        <strain evidence="1">MM415B03248</strain>
    </source>
</reference>
<accession>A0A6M3LER3</accession>
<dbReference type="SUPFAM" id="SSF52540">
    <property type="entry name" value="P-loop containing nucleoside triphosphate hydrolases"/>
    <property type="match status" value="1"/>
</dbReference>
<sequence length="264" mass="30944">MNEWQVAPDDQHAIRERILLYAQAGVGKTYALLSLATLYMDSNFYILDTDDRFERIWKERFSFLPNIRYKRVNGWEQIEDRVKFLKEMATKGQLQKHDWVCIEMLGRWWEMAQFYEVQRVYGADKAQVALEDRATSKRNKKEPKPGGLETFDWNIVKELHNPTIGAVLQLPCNIVATTSADEIISFFDRKDSERMNLFGQIGYKPEGEKHNFHLFDTVLFLELVLATKQRFMTSLKDTGRPLLNRVEFGDNLYLDYIEAVKAEA</sequence>
<evidence type="ECO:0000313" key="1">
    <source>
        <dbReference type="EMBL" id="QJA91824.1"/>
    </source>
</evidence>
<gene>
    <name evidence="1" type="ORF">MM415B03248_0008</name>
</gene>
<organism evidence="1">
    <name type="scientific">viral metagenome</name>
    <dbReference type="NCBI Taxonomy" id="1070528"/>
    <lineage>
        <taxon>unclassified sequences</taxon>
        <taxon>metagenomes</taxon>
        <taxon>organismal metagenomes</taxon>
    </lineage>
</organism>
<dbReference type="AlphaFoldDB" id="A0A6M3LER3"/>
<dbReference type="EMBL" id="MT143016">
    <property type="protein sequence ID" value="QJA91824.1"/>
    <property type="molecule type" value="Genomic_DNA"/>
</dbReference>